<feature type="non-terminal residue" evidence="1">
    <location>
        <position position="1"/>
    </location>
</feature>
<comment type="caution">
    <text evidence="1">The sequence shown here is derived from an EMBL/GenBank/DDBJ whole genome shotgun (WGS) entry which is preliminary data.</text>
</comment>
<keyword evidence="1" id="KW-0067">ATP-binding</keyword>
<dbReference type="InterPro" id="IPR011335">
    <property type="entry name" value="Restrct_endonuc-II-like"/>
</dbReference>
<protein>
    <submittedName>
        <fullName evidence="1">ATP-dependent helicase/nuclease subunit A</fullName>
    </submittedName>
</protein>
<evidence type="ECO:0000313" key="1">
    <source>
        <dbReference type="EMBL" id="ETJ29860.1"/>
    </source>
</evidence>
<dbReference type="Gene3D" id="3.90.320.10">
    <property type="match status" value="1"/>
</dbReference>
<gene>
    <name evidence="1" type="ORF">Q604_UNBC15615G0001</name>
</gene>
<keyword evidence="1" id="KW-0347">Helicase</keyword>
<keyword evidence="1" id="KW-0547">Nucleotide-binding</keyword>
<dbReference type="InterPro" id="IPR011604">
    <property type="entry name" value="PDDEXK-like_dom_sf"/>
</dbReference>
<keyword evidence="1" id="KW-0378">Hydrolase</keyword>
<name>W1XK95_9ZZZZ</name>
<dbReference type="GO" id="GO:0004386">
    <property type="term" value="F:helicase activity"/>
    <property type="evidence" value="ECO:0007669"/>
    <property type="project" value="UniProtKB-KW"/>
</dbReference>
<accession>W1XK95</accession>
<proteinExistence type="predicted"/>
<dbReference type="EMBL" id="AZMM01015615">
    <property type="protein sequence ID" value="ETJ29860.1"/>
    <property type="molecule type" value="Genomic_DNA"/>
</dbReference>
<dbReference type="AlphaFoldDB" id="W1XK95"/>
<sequence>KIDLDKVSSIHEIKDQIQYLYENDFILEEEMKAVNPSKILNFFKSDLGKMMTELHKEGKKIYRELPFYTEISSVNIVLLFFDSTSSILMLSTC</sequence>
<dbReference type="SUPFAM" id="SSF52980">
    <property type="entry name" value="Restriction endonuclease-like"/>
    <property type="match status" value="1"/>
</dbReference>
<reference evidence="1" key="1">
    <citation type="submission" date="2013-12" db="EMBL/GenBank/DDBJ databases">
        <title>A Varibaculum cambriense genome reconstructed from a premature infant gut community with otherwise low bacterial novelty that shifts toward anaerobic metabolism during the third week of life.</title>
        <authorList>
            <person name="Brown C.T."/>
            <person name="Sharon I."/>
            <person name="Thomas B.C."/>
            <person name="Castelle C.J."/>
            <person name="Morowitz M.J."/>
            <person name="Banfield J.F."/>
        </authorList>
    </citation>
    <scope>NUCLEOTIDE SEQUENCE</scope>
</reference>
<organism evidence="1">
    <name type="scientific">human gut metagenome</name>
    <dbReference type="NCBI Taxonomy" id="408170"/>
    <lineage>
        <taxon>unclassified sequences</taxon>
        <taxon>metagenomes</taxon>
        <taxon>organismal metagenomes</taxon>
    </lineage>
</organism>